<name>A0ABV4QHS6_9ACTN</name>
<sequence length="183" mass="19965">MSMLVISFDSGAMACSIWSSPGEARIGCFSDLEIANEYGSGSGPVFVFSQTDVGGDSDQRAAVGIRADSEFESPVILGREWGGAYWIGCNSSLYRIWPSMVIDREISLESHFGNLRLISELGKLIVLTEVGVFAVRKNGDVDWRVDLDIITDVRWESGSVVISQMDGPQVRVDLRSGRAVSHI</sequence>
<proteinExistence type="predicted"/>
<evidence type="ECO:0000313" key="1">
    <source>
        <dbReference type="EMBL" id="MFA1542714.1"/>
    </source>
</evidence>
<dbReference type="EMBL" id="JAXCEI010000014">
    <property type="protein sequence ID" value="MFA1542714.1"/>
    <property type="molecule type" value="Genomic_DNA"/>
</dbReference>
<dbReference type="Proteomes" id="UP001569963">
    <property type="component" value="Unassembled WGS sequence"/>
</dbReference>
<organism evidence="1 2">
    <name type="scientific">Actinomadura monticuli</name>
    <dbReference type="NCBI Taxonomy" id="3097367"/>
    <lineage>
        <taxon>Bacteria</taxon>
        <taxon>Bacillati</taxon>
        <taxon>Actinomycetota</taxon>
        <taxon>Actinomycetes</taxon>
        <taxon>Streptosporangiales</taxon>
        <taxon>Thermomonosporaceae</taxon>
        <taxon>Actinomadura</taxon>
    </lineage>
</organism>
<keyword evidence="2" id="KW-1185">Reference proteome</keyword>
<protein>
    <submittedName>
        <fullName evidence="1">Uncharacterized protein</fullName>
    </submittedName>
</protein>
<dbReference type="RefSeq" id="WP_371953100.1">
    <property type="nucleotide sequence ID" value="NZ_JAXCEI010000014.1"/>
</dbReference>
<accession>A0ABV4QHS6</accession>
<comment type="caution">
    <text evidence="1">The sequence shown here is derived from an EMBL/GenBank/DDBJ whole genome shotgun (WGS) entry which is preliminary data.</text>
</comment>
<evidence type="ECO:0000313" key="2">
    <source>
        <dbReference type="Proteomes" id="UP001569963"/>
    </source>
</evidence>
<gene>
    <name evidence="1" type="ORF">SM611_27595</name>
</gene>
<reference evidence="1 2" key="1">
    <citation type="submission" date="2023-11" db="EMBL/GenBank/DDBJ databases">
        <title>Actinomadura monticuli sp. nov., isolated from volcanic ash.</title>
        <authorList>
            <person name="Lee S.D."/>
            <person name="Yang H."/>
            <person name="Kim I.S."/>
        </authorList>
    </citation>
    <scope>NUCLEOTIDE SEQUENCE [LARGE SCALE GENOMIC DNA]</scope>
    <source>
        <strain evidence="1 2">DLS-62</strain>
    </source>
</reference>